<dbReference type="AlphaFoldDB" id="G0J564"/>
<dbReference type="GO" id="GO:0005524">
    <property type="term" value="F:ATP binding"/>
    <property type="evidence" value="ECO:0007669"/>
    <property type="project" value="UniProtKB-KW"/>
</dbReference>
<dbReference type="InterPro" id="IPR036097">
    <property type="entry name" value="HisK_dim/P_sf"/>
</dbReference>
<dbReference type="SMART" id="SM00028">
    <property type="entry name" value="TPR"/>
    <property type="match status" value="3"/>
</dbReference>
<dbReference type="EC" id="2.7.13.3" evidence="2"/>
<dbReference type="SUPFAM" id="SSF47384">
    <property type="entry name" value="Homodimeric domain of signal transducing histidine kinase"/>
    <property type="match status" value="1"/>
</dbReference>
<evidence type="ECO:0000313" key="9">
    <source>
        <dbReference type="Proteomes" id="UP000001635"/>
    </source>
</evidence>
<dbReference type="PROSITE" id="PS50109">
    <property type="entry name" value="HIS_KIN"/>
    <property type="match status" value="1"/>
</dbReference>
<dbReference type="CDD" id="cd00082">
    <property type="entry name" value="HisKA"/>
    <property type="match status" value="1"/>
</dbReference>
<feature type="coiled-coil region" evidence="4">
    <location>
        <begin position="306"/>
        <end position="340"/>
    </location>
</feature>
<dbReference type="InterPro" id="IPR019734">
    <property type="entry name" value="TPR_rpt"/>
</dbReference>
<evidence type="ECO:0000259" key="7">
    <source>
        <dbReference type="PROSITE" id="PS50109"/>
    </source>
</evidence>
<dbReference type="InterPro" id="IPR003661">
    <property type="entry name" value="HisK_dim/P_dom"/>
</dbReference>
<dbReference type="PRINTS" id="PR00344">
    <property type="entry name" value="BCTRLSENSOR"/>
</dbReference>
<keyword evidence="8" id="KW-0547">Nucleotide-binding</keyword>
<dbReference type="eggNOG" id="COG0457">
    <property type="taxonomic scope" value="Bacteria"/>
</dbReference>
<dbReference type="EMBL" id="CP002955">
    <property type="protein sequence ID" value="AEL26748.1"/>
    <property type="molecule type" value="Genomic_DNA"/>
</dbReference>
<dbReference type="InterPro" id="IPR036890">
    <property type="entry name" value="HATPase_C_sf"/>
</dbReference>
<dbReference type="InterPro" id="IPR004358">
    <property type="entry name" value="Sig_transdc_His_kin-like_C"/>
</dbReference>
<accession>G0J564</accession>
<evidence type="ECO:0000313" key="8">
    <source>
        <dbReference type="EMBL" id="AEL26748.1"/>
    </source>
</evidence>
<dbReference type="STRING" id="880070.Cycma_3020"/>
<keyword evidence="8" id="KW-0067">ATP-binding</keyword>
<dbReference type="PANTHER" id="PTHR43547:SF2">
    <property type="entry name" value="HYBRID SIGNAL TRANSDUCTION HISTIDINE KINASE C"/>
    <property type="match status" value="1"/>
</dbReference>
<protein>
    <recommendedName>
        <fullName evidence="2">histidine kinase</fullName>
        <ecNumber evidence="2">2.7.13.3</ecNumber>
    </recommendedName>
</protein>
<feature type="domain" description="Histidine kinase" evidence="7">
    <location>
        <begin position="411"/>
        <end position="628"/>
    </location>
</feature>
<dbReference type="GO" id="GO:0000155">
    <property type="term" value="F:phosphorelay sensor kinase activity"/>
    <property type="evidence" value="ECO:0007669"/>
    <property type="project" value="InterPro"/>
</dbReference>
<keyword evidence="5" id="KW-0472">Membrane</keyword>
<comment type="catalytic activity">
    <reaction evidence="1">
        <text>ATP + protein L-histidine = ADP + protein N-phospho-L-histidine.</text>
        <dbReference type="EC" id="2.7.13.3"/>
    </reaction>
</comment>
<dbReference type="SUPFAM" id="SSF55874">
    <property type="entry name" value="ATPase domain of HSP90 chaperone/DNA topoisomerase II/histidine kinase"/>
    <property type="match status" value="1"/>
</dbReference>
<dbReference type="InterPro" id="IPR005467">
    <property type="entry name" value="His_kinase_dom"/>
</dbReference>
<evidence type="ECO:0000256" key="2">
    <source>
        <dbReference type="ARBA" id="ARBA00012438"/>
    </source>
</evidence>
<keyword evidence="3" id="KW-0597">Phosphoprotein</keyword>
<dbReference type="SMART" id="SM00387">
    <property type="entry name" value="HATPase_c"/>
    <property type="match status" value="1"/>
</dbReference>
<keyword evidence="5" id="KW-1133">Transmembrane helix</keyword>
<dbReference type="KEGG" id="cmr:Cycma_3020"/>
<dbReference type="Gene3D" id="1.10.287.130">
    <property type="match status" value="1"/>
</dbReference>
<evidence type="ECO:0000256" key="3">
    <source>
        <dbReference type="ARBA" id="ARBA00022553"/>
    </source>
</evidence>
<organism evidence="8 9">
    <name type="scientific">Cyclobacterium marinum (strain ATCC 25205 / DSM 745 / LMG 13164 / NCIMB 1802)</name>
    <name type="common">Flectobacillus marinus</name>
    <dbReference type="NCBI Taxonomy" id="880070"/>
    <lineage>
        <taxon>Bacteria</taxon>
        <taxon>Pseudomonadati</taxon>
        <taxon>Bacteroidota</taxon>
        <taxon>Cytophagia</taxon>
        <taxon>Cytophagales</taxon>
        <taxon>Cyclobacteriaceae</taxon>
        <taxon>Cyclobacterium</taxon>
    </lineage>
</organism>
<keyword evidence="4" id="KW-0175">Coiled coil</keyword>
<dbReference type="Proteomes" id="UP000001635">
    <property type="component" value="Chromosome"/>
</dbReference>
<name>G0J564_CYCMS</name>
<gene>
    <name evidence="8" type="ordered locus">Cycma_3020</name>
</gene>
<feature type="chain" id="PRO_5003401111" description="histidine kinase" evidence="6">
    <location>
        <begin position="28"/>
        <end position="628"/>
    </location>
</feature>
<dbReference type="InterPro" id="IPR011990">
    <property type="entry name" value="TPR-like_helical_dom_sf"/>
</dbReference>
<evidence type="ECO:0000256" key="5">
    <source>
        <dbReference type="SAM" id="Phobius"/>
    </source>
</evidence>
<feature type="signal peptide" evidence="6">
    <location>
        <begin position="1"/>
        <end position="27"/>
    </location>
</feature>
<dbReference type="SUPFAM" id="SSF48452">
    <property type="entry name" value="TPR-like"/>
    <property type="match status" value="1"/>
</dbReference>
<dbReference type="SMART" id="SM00388">
    <property type="entry name" value="HisKA"/>
    <property type="match status" value="1"/>
</dbReference>
<dbReference type="Gene3D" id="1.25.40.10">
    <property type="entry name" value="Tetratricopeptide repeat domain"/>
    <property type="match status" value="2"/>
</dbReference>
<dbReference type="Gene3D" id="3.30.565.10">
    <property type="entry name" value="Histidine kinase-like ATPase, C-terminal domain"/>
    <property type="match status" value="1"/>
</dbReference>
<keyword evidence="6" id="KW-0732">Signal</keyword>
<proteinExistence type="predicted"/>
<dbReference type="HOGENOM" id="CLU_000445_114_67_10"/>
<keyword evidence="9" id="KW-1185">Reference proteome</keyword>
<dbReference type="InterPro" id="IPR003594">
    <property type="entry name" value="HATPase_dom"/>
</dbReference>
<dbReference type="Pfam" id="PF02518">
    <property type="entry name" value="HATPase_c"/>
    <property type="match status" value="1"/>
</dbReference>
<reference evidence="9" key="1">
    <citation type="submission" date="2011-07" db="EMBL/GenBank/DDBJ databases">
        <title>The complete genome of Cyclobacterium marinum DSM 745.</title>
        <authorList>
            <person name="Lucas S."/>
            <person name="Han J."/>
            <person name="Lapidus A."/>
            <person name="Bruce D."/>
            <person name="Goodwin L."/>
            <person name="Pitluck S."/>
            <person name="Peters L."/>
            <person name="Kyrpides N."/>
            <person name="Mavromatis K."/>
            <person name="Ivanova N."/>
            <person name="Ovchinnikova G."/>
            <person name="Chertkov O."/>
            <person name="Detter J.C."/>
            <person name="Tapia R."/>
            <person name="Han C."/>
            <person name="Land M."/>
            <person name="Hauser L."/>
            <person name="Markowitz V."/>
            <person name="Cheng J.-F."/>
            <person name="Hugenholtz P."/>
            <person name="Woyke T."/>
            <person name="Wu D."/>
            <person name="Tindall B."/>
            <person name="Schuetze A."/>
            <person name="Brambilla E."/>
            <person name="Klenk H.-P."/>
            <person name="Eisen J.A."/>
        </authorList>
    </citation>
    <scope>NUCLEOTIDE SEQUENCE [LARGE SCALE GENOMIC DNA]</scope>
    <source>
        <strain evidence="9">ATCC 25205 / DSM 745 / LMG 13164 / NCIMB 1802</strain>
    </source>
</reference>
<feature type="transmembrane region" description="Helical" evidence="5">
    <location>
        <begin position="345"/>
        <end position="363"/>
    </location>
</feature>
<evidence type="ECO:0000256" key="1">
    <source>
        <dbReference type="ARBA" id="ARBA00000085"/>
    </source>
</evidence>
<sequence>MGSFINMFYLKILFFCAVTLIPSQSIANDIATIDSLLKASAAAQYDHKEIAISYVNQAKELAKSIEDPKLNARINNQEGTVYYISGEYELALRRFLSAYEFAVKAEADVEKEIALNGRGLVLMVEGEHEVAKEIFEECLSINHSLNDSVRIAKNHFNLGILQNELGDLELSMNHLRTASDFLINFPQKHLNLMVNNRTAKVYHEMGELKKASEKYNSVLQDSLALSNWEKTFALTGLAQLKFESGSIDEALSLGRAAYGTAVTHGAHWDLKNITQLLSQIYKKQKEFDQAYHFLSLSKAYGDSLYNEDKSRQIARLQLKLTQAENENLKVESEKDQALLKQRNRLLIFLSLLVLFSGFAIYFFRKNVILKERFNASLQKKNKAIEKQKLHIDQQNKSLLEMNLAKTKLLSIISHDLRSPINSIKQLLEMKGKGYFNEEDENEAYELLAGQIRNTEIMLNELLQWANRQMDGVKPNPSMVNLPQIVTEVLQGYSFQIKTKLLKTEHQIVENMDIMIDKVQLKIIIQNIIGNAIKFTPEDGIIKIHYELNDNFALCHIEDSGIGIDSKYHGMINGKDYARIPSVRGTANEKGTGLGLLLVKQFLELNGGNLIMESREGEGTHFILYFKQA</sequence>
<keyword evidence="5" id="KW-0812">Transmembrane</keyword>
<evidence type="ECO:0000256" key="4">
    <source>
        <dbReference type="SAM" id="Coils"/>
    </source>
</evidence>
<dbReference type="PANTHER" id="PTHR43547">
    <property type="entry name" value="TWO-COMPONENT HISTIDINE KINASE"/>
    <property type="match status" value="1"/>
</dbReference>
<evidence type="ECO:0000256" key="6">
    <source>
        <dbReference type="SAM" id="SignalP"/>
    </source>
</evidence>
<dbReference type="eggNOG" id="COG4251">
    <property type="taxonomic scope" value="Bacteria"/>
</dbReference>